<dbReference type="CDD" id="cd03004">
    <property type="entry name" value="PDI_a_ERdj5_C"/>
    <property type="match status" value="3"/>
</dbReference>
<evidence type="ECO:0000256" key="3">
    <source>
        <dbReference type="ARBA" id="ARBA00022729"/>
    </source>
</evidence>
<dbReference type="FunFam" id="3.40.30.10:FF:000106">
    <property type="entry name" value="DnaJ homolog subfamily C member 10"/>
    <property type="match status" value="1"/>
</dbReference>
<dbReference type="GO" id="GO:0005788">
    <property type="term" value="C:endoplasmic reticulum lumen"/>
    <property type="evidence" value="ECO:0007669"/>
    <property type="project" value="UniProtKB-SubCell"/>
</dbReference>
<feature type="disulfide bond" description="Redox-active" evidence="10">
    <location>
        <begin position="158"/>
        <end position="161"/>
    </location>
</feature>
<dbReference type="PROSITE" id="PS50076">
    <property type="entry name" value="DNAJ_2"/>
    <property type="match status" value="1"/>
</dbReference>
<dbReference type="InterPro" id="IPR017937">
    <property type="entry name" value="Thioredoxin_CS"/>
</dbReference>
<feature type="domain" description="Thioredoxin" evidence="13">
    <location>
        <begin position="113"/>
        <end position="234"/>
    </location>
</feature>
<dbReference type="CDD" id="cd02961">
    <property type="entry name" value="PDI_a_family"/>
    <property type="match status" value="1"/>
</dbReference>
<dbReference type="Pfam" id="PF00085">
    <property type="entry name" value="Thioredoxin"/>
    <property type="match status" value="4"/>
</dbReference>
<keyword evidence="11" id="KW-0472">Membrane</keyword>
<evidence type="ECO:0000313" key="14">
    <source>
        <dbReference type="Ensembl" id="ENSPSMP00000015828.1"/>
    </source>
</evidence>
<dbReference type="FunFam" id="3.40.30.10:FF:000125">
    <property type="entry name" value="DnaJ homolog subfamily C member 10"/>
    <property type="match status" value="1"/>
</dbReference>
<dbReference type="InterPro" id="IPR036869">
    <property type="entry name" value="J_dom_sf"/>
</dbReference>
<evidence type="ECO:0000256" key="11">
    <source>
        <dbReference type="SAM" id="Phobius"/>
    </source>
</evidence>
<evidence type="ECO:0000256" key="7">
    <source>
        <dbReference type="ARBA" id="ARBA00023157"/>
    </source>
</evidence>
<keyword evidence="7 10" id="KW-1015">Disulfide bond</keyword>
<dbReference type="PIRSF" id="PIRSF037293">
    <property type="entry name" value="DnaJ_homolog_subfam-C"/>
    <property type="match status" value="1"/>
</dbReference>
<organism evidence="14 15">
    <name type="scientific">Prolemur simus</name>
    <name type="common">Greater bamboo lemur</name>
    <name type="synonym">Hapalemur simus</name>
    <dbReference type="NCBI Taxonomy" id="1328070"/>
    <lineage>
        <taxon>Eukaryota</taxon>
        <taxon>Metazoa</taxon>
        <taxon>Chordata</taxon>
        <taxon>Craniata</taxon>
        <taxon>Vertebrata</taxon>
        <taxon>Euteleostomi</taxon>
        <taxon>Mammalia</taxon>
        <taxon>Eutheria</taxon>
        <taxon>Euarchontoglires</taxon>
        <taxon>Primates</taxon>
        <taxon>Strepsirrhini</taxon>
        <taxon>Lemuriformes</taxon>
        <taxon>Lemuridae</taxon>
        <taxon>Prolemur</taxon>
    </lineage>
</organism>
<sequence>MGVWLNKDDYIRDLKRIILCFLIVYMAILVGTDQDFYSLLGVSKTASSREIRQAFKKLALKLHPDKNPNNPNAHGDFLKINRAYEVLKDEDLRKKYDKYGEKGLEDNQGGQYESWNYYRYDFGIYDDDPEIITLERREFDAAVNSGELWFVNFYSPGCSHCHDLAPTWRDFAKEVDGLLRIGAVNCGDDRMLCRMKGVNSYPSLFIFRSGMATVKYHGDRSKESLVNFAMQHVKSTVTELWTGNFVNAIQTAFAAGIGWLITFCSKGGDCLTSQTRLRLSGMLFLNSLDAKEIYFEIIQNLPDFELLSANTLEDRLAHHRWLLFFQFGKNDNSNDPELKKLRNLLKNDHIQVGRFDCSSAPDICSNLYVFQPSLAVFKGQGTKEYEIHHGKKILYDILAFSKESVNSHVTTLGPQNFPANDKEPWLVDFFAPWCPPCRALLPELRRASNLLYGQLKFGTLDCTIHEGLCNMYNIQAYPTTVVFNQSNIHEYEGHHSAEQILEFIEDLMNPSVVSLTPTTFNELVTQRKHNEVWMVDFYSPWCHPCQVLMPEWKRMARTLTGLINVGSIDCQQYHSFCAQENVRRYPEIRFFPQKSNKANQYHSYNGWNRDAYSLRIWGLGFLPQVSIDLTPQTFNEKVLQGKNHWVIDFYAPWCGPCQNFAPEFELLARMIKGKVKAGKVDCQAYSQTCQKAGIRAYPTVKFYFYERTKRNFGEEQINARDAKAITAIIYEKLETLQKQENRNKDEL</sequence>
<dbReference type="Proteomes" id="UP000694414">
    <property type="component" value="Unplaced"/>
</dbReference>
<evidence type="ECO:0000256" key="6">
    <source>
        <dbReference type="ARBA" id="ARBA00023002"/>
    </source>
</evidence>
<dbReference type="CDD" id="cd03003">
    <property type="entry name" value="PDI_a_ERdj5_N"/>
    <property type="match status" value="1"/>
</dbReference>
<evidence type="ECO:0000256" key="4">
    <source>
        <dbReference type="ARBA" id="ARBA00022737"/>
    </source>
</evidence>
<dbReference type="AlphaFoldDB" id="A0A8C8ZJ52"/>
<feature type="domain" description="Thioredoxin" evidence="13">
    <location>
        <begin position="391"/>
        <end position="509"/>
    </location>
</feature>
<keyword evidence="11" id="KW-1133">Transmembrane helix</keyword>
<feature type="disulfide bond" description="Redox-active" evidence="10">
    <location>
        <begin position="654"/>
        <end position="657"/>
    </location>
</feature>
<proteinExistence type="predicted"/>
<keyword evidence="8" id="KW-0325">Glycoprotein</keyword>
<dbReference type="SUPFAM" id="SSF46565">
    <property type="entry name" value="Chaperone J-domain"/>
    <property type="match status" value="1"/>
</dbReference>
<dbReference type="CDD" id="cd06257">
    <property type="entry name" value="DnaJ"/>
    <property type="match status" value="1"/>
</dbReference>
<evidence type="ECO:0000256" key="8">
    <source>
        <dbReference type="ARBA" id="ARBA00023180"/>
    </source>
</evidence>
<dbReference type="FunFam" id="1.10.287.110:FF:000029">
    <property type="entry name" value="DnaJ homolog subfamily C member 10"/>
    <property type="match status" value="1"/>
</dbReference>
<dbReference type="SMART" id="SM00271">
    <property type="entry name" value="DnaJ"/>
    <property type="match status" value="1"/>
</dbReference>
<dbReference type="SUPFAM" id="SSF52833">
    <property type="entry name" value="Thioredoxin-like"/>
    <property type="match status" value="5"/>
</dbReference>
<dbReference type="PANTHER" id="PTHR44340:SF1">
    <property type="entry name" value="DNAJ HOMOLOG SUBFAMILY C MEMBER 10"/>
    <property type="match status" value="1"/>
</dbReference>
<dbReference type="GO" id="GO:0051087">
    <property type="term" value="F:protein-folding chaperone binding"/>
    <property type="evidence" value="ECO:0007669"/>
    <property type="project" value="UniProtKB-ARBA"/>
</dbReference>
<keyword evidence="4" id="KW-0677">Repeat</keyword>
<dbReference type="PRINTS" id="PR00421">
    <property type="entry name" value="THIOREDOXIN"/>
</dbReference>
<dbReference type="GO" id="GO:0036503">
    <property type="term" value="P:ERAD pathway"/>
    <property type="evidence" value="ECO:0007669"/>
    <property type="project" value="UniProtKB-ARBA"/>
</dbReference>
<keyword evidence="9" id="KW-0676">Redox-active center</keyword>
<keyword evidence="3" id="KW-0732">Signal</keyword>
<dbReference type="PROSITE" id="PS51352">
    <property type="entry name" value="THIOREDOXIN_2"/>
    <property type="match status" value="3"/>
</dbReference>
<feature type="transmembrane region" description="Helical" evidence="11">
    <location>
        <begin position="14"/>
        <end position="32"/>
    </location>
</feature>
<dbReference type="Ensembl" id="ENSPSMT00000018373.1">
    <property type="protein sequence ID" value="ENSPSMP00000015828.1"/>
    <property type="gene ID" value="ENSPSMG00000011222.1"/>
</dbReference>
<evidence type="ECO:0000313" key="15">
    <source>
        <dbReference type="Proteomes" id="UP000694414"/>
    </source>
</evidence>
<evidence type="ECO:0000256" key="2">
    <source>
        <dbReference type="ARBA" id="ARBA00020920"/>
    </source>
</evidence>
<dbReference type="PROSITE" id="PS00194">
    <property type="entry name" value="THIOREDOXIN_1"/>
    <property type="match status" value="2"/>
</dbReference>
<dbReference type="GO" id="GO:0051117">
    <property type="term" value="F:ATPase binding"/>
    <property type="evidence" value="ECO:0007669"/>
    <property type="project" value="UniProtKB-ARBA"/>
</dbReference>
<gene>
    <name evidence="14" type="primary">DNAJC10</name>
</gene>
<name>A0A8C8ZJ52_PROSS</name>
<dbReference type="GO" id="GO:0015035">
    <property type="term" value="F:protein-disulfide reductase activity"/>
    <property type="evidence" value="ECO:0007669"/>
    <property type="project" value="TreeGrafter"/>
</dbReference>
<dbReference type="GO" id="GO:0051787">
    <property type="term" value="F:misfolded protein binding"/>
    <property type="evidence" value="ECO:0007669"/>
    <property type="project" value="TreeGrafter"/>
</dbReference>
<dbReference type="Gene3D" id="3.40.30.10">
    <property type="entry name" value="Glutaredoxin"/>
    <property type="match status" value="6"/>
</dbReference>
<evidence type="ECO:0000256" key="9">
    <source>
        <dbReference type="ARBA" id="ARBA00023284"/>
    </source>
</evidence>
<evidence type="ECO:0000256" key="5">
    <source>
        <dbReference type="ARBA" id="ARBA00022824"/>
    </source>
</evidence>
<keyword evidence="5" id="KW-0256">Endoplasmic reticulum</keyword>
<dbReference type="Pfam" id="PF00226">
    <property type="entry name" value="DnaJ"/>
    <property type="match status" value="1"/>
</dbReference>
<dbReference type="GO" id="GO:0034975">
    <property type="term" value="P:protein folding in endoplasmic reticulum"/>
    <property type="evidence" value="ECO:0007669"/>
    <property type="project" value="InterPro"/>
</dbReference>
<dbReference type="FunFam" id="3.40.30.10:FF:000087">
    <property type="entry name" value="DnaJ homolog subfamily C member 10"/>
    <property type="match status" value="1"/>
</dbReference>
<evidence type="ECO:0000259" key="12">
    <source>
        <dbReference type="PROSITE" id="PS50076"/>
    </source>
</evidence>
<dbReference type="GO" id="GO:0016671">
    <property type="term" value="F:oxidoreductase activity, acting on a sulfur group of donors, disulfide as acceptor"/>
    <property type="evidence" value="ECO:0007669"/>
    <property type="project" value="TreeGrafter"/>
</dbReference>
<dbReference type="FunFam" id="3.40.30.10:FF:000135">
    <property type="entry name" value="DnaJ homolog subfamily C member 10"/>
    <property type="match status" value="1"/>
</dbReference>
<reference evidence="14" key="1">
    <citation type="submission" date="2025-08" db="UniProtKB">
        <authorList>
            <consortium name="Ensembl"/>
        </authorList>
    </citation>
    <scope>IDENTIFICATION</scope>
</reference>
<dbReference type="GO" id="GO:0036498">
    <property type="term" value="P:IRE1-mediated unfolded protein response"/>
    <property type="evidence" value="ECO:0007669"/>
    <property type="project" value="TreeGrafter"/>
</dbReference>
<accession>A0A8C8ZJ52</accession>
<dbReference type="GeneTree" id="ENSGT00940000155558"/>
<dbReference type="InterPro" id="IPR036249">
    <property type="entry name" value="Thioredoxin-like_sf"/>
</dbReference>
<dbReference type="InterPro" id="IPR052460">
    <property type="entry name" value="ER_disulfide_reductase"/>
</dbReference>
<feature type="domain" description="Thioredoxin" evidence="13">
    <location>
        <begin position="623"/>
        <end position="734"/>
    </location>
</feature>
<feature type="disulfide bond" description="Redox-active" evidence="10">
    <location>
        <begin position="434"/>
        <end position="437"/>
    </location>
</feature>
<feature type="disulfide bond" description="Redox-active" evidence="10">
    <location>
        <begin position="542"/>
        <end position="545"/>
    </location>
</feature>
<dbReference type="PANTHER" id="PTHR44340">
    <property type="entry name" value="DNAJ HOMOLOG SUBFAMILY C MEMBER 10"/>
    <property type="match status" value="1"/>
</dbReference>
<reference evidence="14" key="2">
    <citation type="submission" date="2025-09" db="UniProtKB">
        <authorList>
            <consortium name="Ensembl"/>
        </authorList>
    </citation>
    <scope>IDENTIFICATION</scope>
</reference>
<feature type="domain" description="J" evidence="12">
    <location>
        <begin position="35"/>
        <end position="100"/>
    </location>
</feature>
<dbReference type="InterPro" id="IPR001623">
    <property type="entry name" value="DnaJ_domain"/>
</dbReference>
<protein>
    <recommendedName>
        <fullName evidence="2">DnaJ homolog subfamily C member 10</fullName>
    </recommendedName>
</protein>
<keyword evidence="15" id="KW-1185">Reference proteome</keyword>
<dbReference type="Gene3D" id="1.10.287.110">
    <property type="entry name" value="DnaJ domain"/>
    <property type="match status" value="1"/>
</dbReference>
<dbReference type="PRINTS" id="PR00625">
    <property type="entry name" value="JDOMAIN"/>
</dbReference>
<dbReference type="InterPro" id="IPR035674">
    <property type="entry name" value="ERdj5_TRX_C"/>
</dbReference>
<evidence type="ECO:0000259" key="13">
    <source>
        <dbReference type="PROSITE" id="PS51352"/>
    </source>
</evidence>
<keyword evidence="11" id="KW-0812">Transmembrane</keyword>
<dbReference type="InterPro" id="IPR013766">
    <property type="entry name" value="Thioredoxin_domain"/>
</dbReference>
<comment type="subcellular location">
    <subcellularLocation>
        <location evidence="1">Endoplasmic reticulum lumen</location>
    </subcellularLocation>
</comment>
<dbReference type="FunFam" id="3.40.30.10:FF:000169">
    <property type="entry name" value="DnaJ homolog subfamily C member 10"/>
    <property type="match status" value="1"/>
</dbReference>
<dbReference type="InterPro" id="IPR035673">
    <property type="entry name" value="ERdj5_TRX_N"/>
</dbReference>
<keyword evidence="6" id="KW-0560">Oxidoreductase</keyword>
<dbReference type="InterPro" id="IPR021170">
    <property type="entry name" value="ERdj5"/>
</dbReference>
<evidence type="ECO:0000256" key="10">
    <source>
        <dbReference type="PIRSR" id="PIRSR037293-1"/>
    </source>
</evidence>
<evidence type="ECO:0000256" key="1">
    <source>
        <dbReference type="ARBA" id="ARBA00004319"/>
    </source>
</evidence>